<reference evidence="1 2" key="1">
    <citation type="journal article" date="2018" name="Front. Plant Sci.">
        <title>Red Clover (Trifolium pratense) and Zigzag Clover (T. medium) - A Picture of Genomic Similarities and Differences.</title>
        <authorList>
            <person name="Dluhosova J."/>
            <person name="Istvanek J."/>
            <person name="Nedelnik J."/>
            <person name="Repkova J."/>
        </authorList>
    </citation>
    <scope>NUCLEOTIDE SEQUENCE [LARGE SCALE GENOMIC DNA]</scope>
    <source>
        <strain evidence="2">cv. 10/8</strain>
        <tissue evidence="1">Leaf</tissue>
    </source>
</reference>
<dbReference type="PANTHER" id="PTHR33067:SF39">
    <property type="entry name" value="TRANSCRIPTION FACTOR INTERACTOR AND REGULATOR CCHC(ZN) FAMILY"/>
    <property type="match status" value="1"/>
</dbReference>
<dbReference type="Proteomes" id="UP000265520">
    <property type="component" value="Unassembled WGS sequence"/>
</dbReference>
<evidence type="ECO:0000313" key="1">
    <source>
        <dbReference type="EMBL" id="MCI31415.1"/>
    </source>
</evidence>
<protein>
    <submittedName>
        <fullName evidence="1">Uncharacterized protein</fullName>
    </submittedName>
</protein>
<organism evidence="1 2">
    <name type="scientific">Trifolium medium</name>
    <dbReference type="NCBI Taxonomy" id="97028"/>
    <lineage>
        <taxon>Eukaryota</taxon>
        <taxon>Viridiplantae</taxon>
        <taxon>Streptophyta</taxon>
        <taxon>Embryophyta</taxon>
        <taxon>Tracheophyta</taxon>
        <taxon>Spermatophyta</taxon>
        <taxon>Magnoliopsida</taxon>
        <taxon>eudicotyledons</taxon>
        <taxon>Gunneridae</taxon>
        <taxon>Pentapetalae</taxon>
        <taxon>rosids</taxon>
        <taxon>fabids</taxon>
        <taxon>Fabales</taxon>
        <taxon>Fabaceae</taxon>
        <taxon>Papilionoideae</taxon>
        <taxon>50 kb inversion clade</taxon>
        <taxon>NPAAA clade</taxon>
        <taxon>Hologalegina</taxon>
        <taxon>IRL clade</taxon>
        <taxon>Trifolieae</taxon>
        <taxon>Trifolium</taxon>
    </lineage>
</organism>
<dbReference type="AlphaFoldDB" id="A0A392R7A4"/>
<sequence>MKDPGRFTVPCYIGKAKEVRALCDLGSSISLMPLTFAGKWRIGEPTVDS</sequence>
<keyword evidence="2" id="KW-1185">Reference proteome</keyword>
<dbReference type="PANTHER" id="PTHR33067">
    <property type="entry name" value="RNA-DIRECTED DNA POLYMERASE-RELATED"/>
    <property type="match status" value="1"/>
</dbReference>
<dbReference type="EMBL" id="LXQA010186956">
    <property type="protein sequence ID" value="MCI31415.1"/>
    <property type="molecule type" value="Genomic_DNA"/>
</dbReference>
<dbReference type="InterPro" id="IPR021109">
    <property type="entry name" value="Peptidase_aspartic_dom_sf"/>
</dbReference>
<accession>A0A392R7A4</accession>
<dbReference type="Gene3D" id="2.40.70.10">
    <property type="entry name" value="Acid Proteases"/>
    <property type="match status" value="1"/>
</dbReference>
<proteinExistence type="predicted"/>
<evidence type="ECO:0000313" key="2">
    <source>
        <dbReference type="Proteomes" id="UP000265520"/>
    </source>
</evidence>
<name>A0A392R7A4_9FABA</name>
<feature type="non-terminal residue" evidence="1">
    <location>
        <position position="49"/>
    </location>
</feature>
<comment type="caution">
    <text evidence="1">The sequence shown here is derived from an EMBL/GenBank/DDBJ whole genome shotgun (WGS) entry which is preliminary data.</text>
</comment>